<keyword evidence="2 4" id="KW-0472">Membrane</keyword>
<dbReference type="InterPro" id="IPR012910">
    <property type="entry name" value="Plug_dom"/>
</dbReference>
<dbReference type="Pfam" id="PF00593">
    <property type="entry name" value="TonB_dep_Rec_b-barrel"/>
    <property type="match status" value="1"/>
</dbReference>
<dbReference type="Gene3D" id="2.170.130.10">
    <property type="entry name" value="TonB-dependent receptor, plug domain"/>
    <property type="match status" value="1"/>
</dbReference>
<dbReference type="GO" id="GO:0009279">
    <property type="term" value="C:cell outer membrane"/>
    <property type="evidence" value="ECO:0007669"/>
    <property type="project" value="UniProtKB-SubCell"/>
</dbReference>
<evidence type="ECO:0000256" key="3">
    <source>
        <dbReference type="ARBA" id="ARBA00023237"/>
    </source>
</evidence>
<dbReference type="RefSeq" id="WP_345422329.1">
    <property type="nucleotide sequence ID" value="NZ_AP031496.1"/>
</dbReference>
<dbReference type="InterPro" id="IPR036942">
    <property type="entry name" value="Beta-barrel_TonB_sf"/>
</dbReference>
<dbReference type="PANTHER" id="PTHR40980:SF4">
    <property type="entry name" value="TONB-DEPENDENT RECEPTOR-LIKE BETA-BARREL DOMAIN-CONTAINING PROTEIN"/>
    <property type="match status" value="1"/>
</dbReference>
<proteinExistence type="inferred from homology"/>
<evidence type="ECO:0000256" key="2">
    <source>
        <dbReference type="ARBA" id="ARBA00023136"/>
    </source>
</evidence>
<evidence type="ECO:0000313" key="8">
    <source>
        <dbReference type="Proteomes" id="UP001409585"/>
    </source>
</evidence>
<dbReference type="Pfam" id="PF07715">
    <property type="entry name" value="Plug"/>
    <property type="match status" value="1"/>
</dbReference>
<evidence type="ECO:0000256" key="4">
    <source>
        <dbReference type="RuleBase" id="RU003357"/>
    </source>
</evidence>
<sequence length="1006" mass="111468">MKRTLFRDTNTLPLIPFPMTLASSLVIFFSQGLYAQEQSSGETDATMLEEIVVEGIRASLEAASDMKRDDSRIVDAIVAEDIGKLPDNNIAEALQRITGVSINSDFGVGDSVSIRGLSQNRVELNGRSTVGDERDGVSLQDFPSSFLKAVEVIKSPTADMIEGALGGTVSMKTVRPLDLDGFTAAGSLDGEYADKTENWAPIANISIGNLWDLGEAGTFGAIAMYSYQDREIRQDEYKNRVRLYDEDVNGLTANTPSGLFAVREQNTVEQYVENRERNALNISLQWAPTSERGNVYLDLSTTERSGSQNGSSILDVGGTRTYFDGTTQDGNGQVNNYALEGAFVIPKTWSDFRETDSFSHALGAEWDFTDSVTFSGEISMAASDSYRPDSEFNLRPVSRDDWEIWAEQYTPGTSDYDDDLSDFNLRHTIDATFSQSGNSIPSIIYSDPNALTGADNLAIRAFYHDDIRTKNDEQAIRFDLDYKDAFNIDWLTSVKAGFRYTENDYEFTQKRFRADNLYRNVLTDEGTDNEAPIAVWIDDFENMFPGSFETINHANSFDQNGTSGQMDLLSYRIYRGDLLANPSATFDRIQQMLAGTNYALTGSLSDNLELQEGSYRDIAEQTTAFYISADMEFERLRATVGGRYVKTEIDSTVIVDSAPVSGSHSYNDFLPSVNITYDLSENTLLRFAGAKVMRRADYAELSPAFEVNSAITAATQGALDLDPYRATQFDLSLEHYFGQGNLVSLALFYKDVESFLSSTNTCVANQQTTDQNVTEWEGICLLENAGETNSDLVYSTLGDFAGAANADAAGFNYTAAQRDAGLTGIVTNRVTNGENGTVEGLEFGYQQHFDFLPGIFSGLGMSFNYTYSKSEQPNGNMLLDISENTYNLQVYWEYSDFQVRLAYNFRDQFLDTEEETRIQTIGGLALNSATNDESSELYDATAGNNYRDDRGQLDFSASWDATENLTVVANATNLTGEPSVYITELGSPWLYTEADRRFSLGLRASF</sequence>
<dbReference type="InterPro" id="IPR010104">
    <property type="entry name" value="TonB_rcpt_bac"/>
</dbReference>
<feature type="domain" description="TonB-dependent receptor-like beta-barrel" evidence="5">
    <location>
        <begin position="416"/>
        <end position="974"/>
    </location>
</feature>
<gene>
    <name evidence="7" type="ORF">GCM10025791_24500</name>
</gene>
<dbReference type="PANTHER" id="PTHR40980">
    <property type="entry name" value="PLUG DOMAIN-CONTAINING PROTEIN"/>
    <property type="match status" value="1"/>
</dbReference>
<dbReference type="InterPro" id="IPR037066">
    <property type="entry name" value="Plug_dom_sf"/>
</dbReference>
<dbReference type="EMBL" id="BAABLX010000023">
    <property type="protein sequence ID" value="GAA4944608.1"/>
    <property type="molecule type" value="Genomic_DNA"/>
</dbReference>
<dbReference type="InterPro" id="IPR000531">
    <property type="entry name" value="Beta-barrel_TonB"/>
</dbReference>
<comment type="caution">
    <text evidence="7">The sequence shown here is derived from an EMBL/GenBank/DDBJ whole genome shotgun (WGS) entry which is preliminary data.</text>
</comment>
<dbReference type="Proteomes" id="UP001409585">
    <property type="component" value="Unassembled WGS sequence"/>
</dbReference>
<evidence type="ECO:0000313" key="7">
    <source>
        <dbReference type="EMBL" id="GAA4944608.1"/>
    </source>
</evidence>
<accession>A0AAV3U393</accession>
<name>A0AAV3U393_9ALTE</name>
<organism evidence="7 8">
    <name type="scientific">Halioxenophilus aromaticivorans</name>
    <dbReference type="NCBI Taxonomy" id="1306992"/>
    <lineage>
        <taxon>Bacteria</taxon>
        <taxon>Pseudomonadati</taxon>
        <taxon>Pseudomonadota</taxon>
        <taxon>Gammaproteobacteria</taxon>
        <taxon>Alteromonadales</taxon>
        <taxon>Alteromonadaceae</taxon>
        <taxon>Halioxenophilus</taxon>
    </lineage>
</organism>
<comment type="subcellular location">
    <subcellularLocation>
        <location evidence="1 4">Cell outer membrane</location>
    </subcellularLocation>
</comment>
<reference evidence="8" key="1">
    <citation type="journal article" date="2019" name="Int. J. Syst. Evol. Microbiol.">
        <title>The Global Catalogue of Microorganisms (GCM) 10K type strain sequencing project: providing services to taxonomists for standard genome sequencing and annotation.</title>
        <authorList>
            <consortium name="The Broad Institute Genomics Platform"/>
            <consortium name="The Broad Institute Genome Sequencing Center for Infectious Disease"/>
            <person name="Wu L."/>
            <person name="Ma J."/>
        </authorList>
    </citation>
    <scope>NUCLEOTIDE SEQUENCE [LARGE SCALE GENOMIC DNA]</scope>
    <source>
        <strain evidence="8">JCM 19134</strain>
    </source>
</reference>
<evidence type="ECO:0000259" key="6">
    <source>
        <dbReference type="Pfam" id="PF07715"/>
    </source>
</evidence>
<dbReference type="NCBIfam" id="TIGR01782">
    <property type="entry name" value="TonB-Xanth-Caul"/>
    <property type="match status" value="1"/>
</dbReference>
<evidence type="ECO:0000256" key="1">
    <source>
        <dbReference type="ARBA" id="ARBA00004442"/>
    </source>
</evidence>
<protein>
    <recommendedName>
        <fullName evidence="9">TonB-dependent receptor</fullName>
    </recommendedName>
</protein>
<dbReference type="SUPFAM" id="SSF56935">
    <property type="entry name" value="Porins"/>
    <property type="match status" value="1"/>
</dbReference>
<feature type="domain" description="TonB-dependent receptor plug" evidence="6">
    <location>
        <begin position="68"/>
        <end position="168"/>
    </location>
</feature>
<keyword evidence="3" id="KW-0998">Cell outer membrane</keyword>
<dbReference type="Gene3D" id="2.40.170.20">
    <property type="entry name" value="TonB-dependent receptor, beta-barrel domain"/>
    <property type="match status" value="1"/>
</dbReference>
<evidence type="ECO:0000259" key="5">
    <source>
        <dbReference type="Pfam" id="PF00593"/>
    </source>
</evidence>
<evidence type="ECO:0008006" key="9">
    <source>
        <dbReference type="Google" id="ProtNLM"/>
    </source>
</evidence>
<keyword evidence="4" id="KW-0798">TonB box</keyword>
<dbReference type="AlphaFoldDB" id="A0AAV3U393"/>
<keyword evidence="8" id="KW-1185">Reference proteome</keyword>
<comment type="similarity">
    <text evidence="4">Belongs to the TonB-dependent receptor family.</text>
</comment>